<dbReference type="PROSITE" id="PS00383">
    <property type="entry name" value="TYR_PHOSPHATASE_1"/>
    <property type="match status" value="1"/>
</dbReference>
<evidence type="ECO:0000256" key="1">
    <source>
        <dbReference type="SAM" id="MobiDB-lite"/>
    </source>
</evidence>
<dbReference type="InterPro" id="IPR029021">
    <property type="entry name" value="Prot-tyrosine_phosphatase-like"/>
</dbReference>
<keyword evidence="4" id="KW-1185">Reference proteome</keyword>
<feature type="domain" description="Tyrosine specific protein phosphatases" evidence="2">
    <location>
        <begin position="146"/>
        <end position="203"/>
    </location>
</feature>
<dbReference type="EMBL" id="FRXO01000002">
    <property type="protein sequence ID" value="SHO62606.1"/>
    <property type="molecule type" value="Genomic_DNA"/>
</dbReference>
<accession>A0A1M7ZD21</accession>
<dbReference type="Pfam" id="PF22741">
    <property type="entry name" value="PTP-NADK"/>
    <property type="match status" value="1"/>
</dbReference>
<gene>
    <name evidence="3" type="ORF">SAMN02745172_01103</name>
</gene>
<evidence type="ECO:0000259" key="2">
    <source>
        <dbReference type="PROSITE" id="PS50056"/>
    </source>
</evidence>
<dbReference type="PROSITE" id="PS50056">
    <property type="entry name" value="TYR_PHOSPHATASE_2"/>
    <property type="match status" value="1"/>
</dbReference>
<proteinExistence type="predicted"/>
<reference evidence="3 4" key="1">
    <citation type="submission" date="2016-12" db="EMBL/GenBank/DDBJ databases">
        <authorList>
            <person name="Song W.-J."/>
            <person name="Kurnit D.M."/>
        </authorList>
    </citation>
    <scope>NUCLEOTIDE SEQUENCE [LARGE SCALE GENOMIC DNA]</scope>
    <source>
        <strain evidence="3 4">DSM 19599</strain>
    </source>
</reference>
<dbReference type="AlphaFoldDB" id="A0A1M7ZD21"/>
<feature type="region of interest" description="Disordered" evidence="1">
    <location>
        <begin position="1"/>
        <end position="25"/>
    </location>
</feature>
<dbReference type="InterPro" id="IPR055214">
    <property type="entry name" value="PTP-NADK"/>
</dbReference>
<dbReference type="STRING" id="1123029.SAMN02745172_01103"/>
<dbReference type="InterPro" id="IPR000387">
    <property type="entry name" value="Tyr_Pase_dom"/>
</dbReference>
<dbReference type="OrthoDB" id="9814896at2"/>
<dbReference type="Gene3D" id="3.90.190.10">
    <property type="entry name" value="Protein tyrosine phosphatase superfamily"/>
    <property type="match status" value="1"/>
</dbReference>
<dbReference type="InterPro" id="IPR016130">
    <property type="entry name" value="Tyr_Pase_AS"/>
</dbReference>
<name>A0A1M7ZD21_9HYPH</name>
<dbReference type="SUPFAM" id="SSF52799">
    <property type="entry name" value="(Phosphotyrosine protein) phosphatases II"/>
    <property type="match status" value="1"/>
</dbReference>
<evidence type="ECO:0000313" key="3">
    <source>
        <dbReference type="EMBL" id="SHO62606.1"/>
    </source>
</evidence>
<evidence type="ECO:0000313" key="4">
    <source>
        <dbReference type="Proteomes" id="UP000186406"/>
    </source>
</evidence>
<sequence length="248" mass="27484">MQTDQATSTPPEAAPPTGAGAADDYATGAADHPLATRSGRVKAWLDLIFVDHGFIRLAYLNLHHVGSGLWRAAQPAPADFRRFAAKGGRSVVNLRGGRDLGAWPLEQEACAAAGLALYELPFRTRQAPSKETVRAAADLFARIEYPALIHCKSGADRTGFAAALYLILREGRTVAEAKRQLLLRYGHMRASRAGILDAFFDRYREDGEARGMELLDWVETRYDPDALKQSFRPQTWASVVYDWILRRE</sequence>
<dbReference type="RefSeq" id="WP_073626410.1">
    <property type="nucleotide sequence ID" value="NZ_FRXO01000002.1"/>
</dbReference>
<organism evidence="3 4">
    <name type="scientific">Pseudoxanthobacter soli DSM 19599</name>
    <dbReference type="NCBI Taxonomy" id="1123029"/>
    <lineage>
        <taxon>Bacteria</taxon>
        <taxon>Pseudomonadati</taxon>
        <taxon>Pseudomonadota</taxon>
        <taxon>Alphaproteobacteria</taxon>
        <taxon>Hyphomicrobiales</taxon>
        <taxon>Segnochrobactraceae</taxon>
        <taxon>Pseudoxanthobacter</taxon>
    </lineage>
</organism>
<dbReference type="Proteomes" id="UP000186406">
    <property type="component" value="Unassembled WGS sequence"/>
</dbReference>
<protein>
    <submittedName>
        <fullName evidence="3">Putative phosphatase</fullName>
    </submittedName>
</protein>